<dbReference type="GO" id="GO:0042602">
    <property type="term" value="F:riboflavin reductase (NADPH) activity"/>
    <property type="evidence" value="ECO:0007669"/>
    <property type="project" value="TreeGrafter"/>
</dbReference>
<evidence type="ECO:0000313" key="3">
    <source>
        <dbReference type="Proteomes" id="UP000595205"/>
    </source>
</evidence>
<dbReference type="AlphaFoldDB" id="A0A7R7MTA3"/>
<protein>
    <recommendedName>
        <fullName evidence="1">NAD(P)-binding domain-containing protein</fullName>
    </recommendedName>
</protein>
<dbReference type="EMBL" id="AP024255">
    <property type="protein sequence ID" value="BCO99413.1"/>
    <property type="molecule type" value="Genomic_DNA"/>
</dbReference>
<dbReference type="GO" id="GO:0004074">
    <property type="term" value="F:biliverdin reductase [NAD(P)H] activity"/>
    <property type="evidence" value="ECO:0007669"/>
    <property type="project" value="TreeGrafter"/>
</dbReference>
<dbReference type="InterPro" id="IPR016040">
    <property type="entry name" value="NAD(P)-bd_dom"/>
</dbReference>
<sequence length="238" mass="25736">MKTVIFGANGPTGRLAVRCALTAGHAVVAVTRHPREFPITHPQLRVVAADVRNDSAVRAAIAGADAVVSALGVPFARRRVDTYSTGTTNIVNAMRASGTRRLIVVSSTSVHPTRRLHAPRLLRLIDPIIRTTIGKTVYDDMRRMETIVCGSGLDWTIVRPSGLFDLPEPTDYISGPIEPVGAFTARIDLADYLISLVTESASLGRIVVISTTQSTPTLWQMVRREALSAKDSDSIPTR</sequence>
<name>A0A7R7MTA3_MYCIT</name>
<dbReference type="Pfam" id="PF13460">
    <property type="entry name" value="NAD_binding_10"/>
    <property type="match status" value="1"/>
</dbReference>
<dbReference type="OMA" id="SSNAWVK"/>
<dbReference type="Gene3D" id="3.40.50.720">
    <property type="entry name" value="NAD(P)-binding Rossmann-like Domain"/>
    <property type="match status" value="1"/>
</dbReference>
<evidence type="ECO:0000259" key="1">
    <source>
        <dbReference type="Pfam" id="PF13460"/>
    </source>
</evidence>
<gene>
    <name evidence="2" type="ORF">MINTM018_21830</name>
</gene>
<proteinExistence type="predicted"/>
<accession>A0A7R7MTA3</accession>
<reference evidence="2 3" key="1">
    <citation type="submission" date="2020-12" db="EMBL/GenBank/DDBJ databases">
        <title>Genome sequence of clinical Mycobacterium intracellulare strains.</title>
        <authorList>
            <person name="Tateishi Y."/>
            <person name="Matsumoto S."/>
            <person name="Fukushima Y."/>
            <person name="Nakajima C."/>
            <person name="Suzuki Y."/>
        </authorList>
    </citation>
    <scope>NUCLEOTIDE SEQUENCE [LARGE SCALE GENOMIC DNA]</scope>
    <source>
        <strain evidence="2 3">M018</strain>
    </source>
</reference>
<dbReference type="Proteomes" id="UP000595205">
    <property type="component" value="Chromosome"/>
</dbReference>
<dbReference type="PANTHER" id="PTHR43355:SF2">
    <property type="entry name" value="FLAVIN REDUCTASE (NADPH)"/>
    <property type="match status" value="1"/>
</dbReference>
<dbReference type="InterPro" id="IPR036291">
    <property type="entry name" value="NAD(P)-bd_dom_sf"/>
</dbReference>
<feature type="domain" description="NAD(P)-binding" evidence="1">
    <location>
        <begin position="7"/>
        <end position="199"/>
    </location>
</feature>
<dbReference type="InterPro" id="IPR051606">
    <property type="entry name" value="Polyketide_Oxido-like"/>
</dbReference>
<evidence type="ECO:0000313" key="2">
    <source>
        <dbReference type="EMBL" id="BCO99413.1"/>
    </source>
</evidence>
<dbReference type="RefSeq" id="WP_014379867.1">
    <property type="nucleotide sequence ID" value="NZ_AP024241.1"/>
</dbReference>
<dbReference type="PANTHER" id="PTHR43355">
    <property type="entry name" value="FLAVIN REDUCTASE (NADPH)"/>
    <property type="match status" value="1"/>
</dbReference>
<dbReference type="SUPFAM" id="SSF51735">
    <property type="entry name" value="NAD(P)-binding Rossmann-fold domains"/>
    <property type="match status" value="1"/>
</dbReference>
<dbReference type="GeneID" id="77302365"/>
<organism evidence="2 3">
    <name type="scientific">Mycobacterium intracellulare</name>
    <dbReference type="NCBI Taxonomy" id="1767"/>
    <lineage>
        <taxon>Bacteria</taxon>
        <taxon>Bacillati</taxon>
        <taxon>Actinomycetota</taxon>
        <taxon>Actinomycetes</taxon>
        <taxon>Mycobacteriales</taxon>
        <taxon>Mycobacteriaceae</taxon>
        <taxon>Mycobacterium</taxon>
        <taxon>Mycobacterium avium complex (MAC)</taxon>
    </lineage>
</organism>